<sequence length="102" mass="11415">MTRPPRIRVGEFSAEKTGTVTSFRPIPIPRSILSMPVSDMNSCLKWFLWFSDYLDAASWPQVCETAMPNGAISERMAATKMTPRRPRSSLRGSEIQPALVAE</sequence>
<evidence type="ECO:0000313" key="2">
    <source>
        <dbReference type="EMBL" id="CCF43248.1"/>
    </source>
</evidence>
<organism evidence="2 3">
    <name type="scientific">Colletotrichum higginsianum (strain IMI 349063)</name>
    <name type="common">Crucifer anthracnose fungus</name>
    <dbReference type="NCBI Taxonomy" id="759273"/>
    <lineage>
        <taxon>Eukaryota</taxon>
        <taxon>Fungi</taxon>
        <taxon>Dikarya</taxon>
        <taxon>Ascomycota</taxon>
        <taxon>Pezizomycotina</taxon>
        <taxon>Sordariomycetes</taxon>
        <taxon>Hypocreomycetidae</taxon>
        <taxon>Glomerellales</taxon>
        <taxon>Glomerellaceae</taxon>
        <taxon>Colletotrichum</taxon>
        <taxon>Colletotrichum destructivum species complex</taxon>
    </lineage>
</organism>
<dbReference type="HOGENOM" id="CLU_2277312_0_0_1"/>
<dbReference type="Proteomes" id="UP000007174">
    <property type="component" value="Unassembled WGS sequence"/>
</dbReference>
<accession>H1VSP0</accession>
<dbReference type="AlphaFoldDB" id="H1VSP0"/>
<gene>
    <name evidence="2" type="ORF">CH063_13012</name>
</gene>
<reference evidence="3" key="1">
    <citation type="journal article" date="2012" name="Nat. Genet.">
        <title>Lifestyle transitions in plant pathogenic Colletotrichum fungi deciphered by genome and transcriptome analyses.</title>
        <authorList>
            <person name="O'Connell R.J."/>
            <person name="Thon M.R."/>
            <person name="Hacquard S."/>
            <person name="Amyotte S.G."/>
            <person name="Kleemann J."/>
            <person name="Torres M.F."/>
            <person name="Damm U."/>
            <person name="Buiate E.A."/>
            <person name="Epstein L."/>
            <person name="Alkan N."/>
            <person name="Altmueller J."/>
            <person name="Alvarado-Balderrama L."/>
            <person name="Bauser C.A."/>
            <person name="Becker C."/>
            <person name="Birren B.W."/>
            <person name="Chen Z."/>
            <person name="Choi J."/>
            <person name="Crouch J.A."/>
            <person name="Duvick J.P."/>
            <person name="Farman M.A."/>
            <person name="Gan P."/>
            <person name="Heiman D."/>
            <person name="Henrissat B."/>
            <person name="Howard R.J."/>
            <person name="Kabbage M."/>
            <person name="Koch C."/>
            <person name="Kracher B."/>
            <person name="Kubo Y."/>
            <person name="Law A.D."/>
            <person name="Lebrun M.-H."/>
            <person name="Lee Y.-H."/>
            <person name="Miyara I."/>
            <person name="Moore N."/>
            <person name="Neumann U."/>
            <person name="Nordstroem K."/>
            <person name="Panaccione D.G."/>
            <person name="Panstruga R."/>
            <person name="Place M."/>
            <person name="Proctor R.H."/>
            <person name="Prusky D."/>
            <person name="Rech G."/>
            <person name="Reinhardt R."/>
            <person name="Rollins J.A."/>
            <person name="Rounsley S."/>
            <person name="Schardl C.L."/>
            <person name="Schwartz D.C."/>
            <person name="Shenoy N."/>
            <person name="Shirasu K."/>
            <person name="Sikhakolli U.R."/>
            <person name="Stueber K."/>
            <person name="Sukno S.A."/>
            <person name="Sweigard J.A."/>
            <person name="Takano Y."/>
            <person name="Takahara H."/>
            <person name="Trail F."/>
            <person name="van der Does H.C."/>
            <person name="Voll L.M."/>
            <person name="Will I."/>
            <person name="Young S."/>
            <person name="Zeng Q."/>
            <person name="Zhang J."/>
            <person name="Zhou S."/>
            <person name="Dickman M.B."/>
            <person name="Schulze-Lefert P."/>
            <person name="Ver Loren van Themaat E."/>
            <person name="Ma L.-J."/>
            <person name="Vaillancourt L.J."/>
        </authorList>
    </citation>
    <scope>NUCLEOTIDE SEQUENCE [LARGE SCALE GENOMIC DNA]</scope>
    <source>
        <strain evidence="3">IMI 349063</strain>
    </source>
</reference>
<evidence type="ECO:0000256" key="1">
    <source>
        <dbReference type="SAM" id="MobiDB-lite"/>
    </source>
</evidence>
<proteinExistence type="predicted"/>
<evidence type="ECO:0000313" key="3">
    <source>
        <dbReference type="Proteomes" id="UP000007174"/>
    </source>
</evidence>
<protein>
    <submittedName>
        <fullName evidence="2">Uncharacterized protein</fullName>
    </submittedName>
</protein>
<name>H1VSP0_COLHI</name>
<dbReference type="EMBL" id="CACQ02005954">
    <property type="protein sequence ID" value="CCF43248.1"/>
    <property type="molecule type" value="Genomic_DNA"/>
</dbReference>
<feature type="region of interest" description="Disordered" evidence="1">
    <location>
        <begin position="74"/>
        <end position="102"/>
    </location>
</feature>